<evidence type="ECO:0000313" key="4">
    <source>
        <dbReference type="EMBL" id="GFG89195.1"/>
    </source>
</evidence>
<accession>A0A7I9YKI1</accession>
<evidence type="ECO:0000313" key="5">
    <source>
        <dbReference type="Proteomes" id="UP000465360"/>
    </source>
</evidence>
<comment type="similarity">
    <text evidence="2">Belongs to the NAD(P)-dependent epimerase/dehydratase family. Dihydroflavonol-4-reductase subfamily.</text>
</comment>
<dbReference type="CDD" id="cd05227">
    <property type="entry name" value="AR_SDR_e"/>
    <property type="match status" value="1"/>
</dbReference>
<feature type="domain" description="NAD-dependent epimerase/dehydratase" evidence="3">
    <location>
        <begin position="14"/>
        <end position="257"/>
    </location>
</feature>
<dbReference type="AlphaFoldDB" id="A0A7I9YKI1"/>
<evidence type="ECO:0000256" key="1">
    <source>
        <dbReference type="ARBA" id="ARBA00023002"/>
    </source>
</evidence>
<dbReference type="FunFam" id="3.40.50.720:FF:000336">
    <property type="entry name" value="Aldehyde reductase"/>
    <property type="match status" value="1"/>
</dbReference>
<sequence>MTTSPTAIDPDAPVLVTGASGYIGSWIVRLLLEAGRTVHGTVRNPQKPSGLEHLHKLSDDHPGRLRLFKADLLDPSSFDEAMDGCELVMHTASPFLISGFKDAEEALVRPALEGTRNVLDSVNRTQSVKRVVLTSSVVAIYGDARECLDVPEGVFTGEHWNTTSSVDHQPYPYSKTVAEREAWKYVKAQDRWDMVTIHPGLVLGPALTTASDSASLSTMKQFTDGTLLAGAPALTMGVVDVRDVADAHLRAGFTPEAHGRYIVNADSLTLLEIGKMLRRRYGPLYPFPRTTAPKVMIKAVAPVVGLTRKFVDRNVGYPLAFDNSRSQDELGLTYRPVEQTVTEHFQQMLDDGVIRRLPGGR</sequence>
<dbReference type="InterPro" id="IPR050425">
    <property type="entry name" value="NAD(P)_dehydrat-like"/>
</dbReference>
<reference evidence="4 5" key="1">
    <citation type="journal article" date="2019" name="Emerg. Microbes Infect.">
        <title>Comprehensive subspecies identification of 175 nontuberculous mycobacteria species based on 7547 genomic profiles.</title>
        <authorList>
            <person name="Matsumoto Y."/>
            <person name="Kinjo T."/>
            <person name="Motooka D."/>
            <person name="Nabeya D."/>
            <person name="Jung N."/>
            <person name="Uechi K."/>
            <person name="Horii T."/>
            <person name="Iida T."/>
            <person name="Fujita J."/>
            <person name="Nakamura S."/>
        </authorList>
    </citation>
    <scope>NUCLEOTIDE SEQUENCE [LARGE SCALE GENOMIC DNA]</scope>
    <source>
        <strain evidence="4 5">JCM 30725</strain>
    </source>
</reference>
<dbReference type="GO" id="GO:0016616">
    <property type="term" value="F:oxidoreductase activity, acting on the CH-OH group of donors, NAD or NADP as acceptor"/>
    <property type="evidence" value="ECO:0007669"/>
    <property type="project" value="TreeGrafter"/>
</dbReference>
<organism evidence="4 5">
    <name type="scientific">Mycobacterium bourgelatii</name>
    <dbReference type="NCBI Taxonomy" id="1273442"/>
    <lineage>
        <taxon>Bacteria</taxon>
        <taxon>Bacillati</taxon>
        <taxon>Actinomycetota</taxon>
        <taxon>Actinomycetes</taxon>
        <taxon>Mycobacteriales</taxon>
        <taxon>Mycobacteriaceae</taxon>
        <taxon>Mycobacterium</taxon>
    </lineage>
</organism>
<protein>
    <submittedName>
        <fullName evidence="4">Dihydroflavonol-4-reductase</fullName>
    </submittedName>
</protein>
<dbReference type="Proteomes" id="UP000465360">
    <property type="component" value="Unassembled WGS sequence"/>
</dbReference>
<gene>
    <name evidence="4" type="ORF">MBOU_12370</name>
</gene>
<name>A0A7I9YKI1_MYCBU</name>
<evidence type="ECO:0000256" key="2">
    <source>
        <dbReference type="ARBA" id="ARBA00023445"/>
    </source>
</evidence>
<dbReference type="SUPFAM" id="SSF51735">
    <property type="entry name" value="NAD(P)-binding Rossmann-fold domains"/>
    <property type="match status" value="1"/>
</dbReference>
<proteinExistence type="inferred from homology"/>
<dbReference type="RefSeq" id="WP_163709147.1">
    <property type="nucleotide sequence ID" value="NZ_BLKZ01000001.1"/>
</dbReference>
<evidence type="ECO:0000259" key="3">
    <source>
        <dbReference type="Pfam" id="PF01370"/>
    </source>
</evidence>
<dbReference type="InterPro" id="IPR001509">
    <property type="entry name" value="Epimerase_deHydtase"/>
</dbReference>
<dbReference type="PANTHER" id="PTHR10366">
    <property type="entry name" value="NAD DEPENDENT EPIMERASE/DEHYDRATASE"/>
    <property type="match status" value="1"/>
</dbReference>
<keyword evidence="5" id="KW-1185">Reference proteome</keyword>
<dbReference type="Gene3D" id="3.40.50.720">
    <property type="entry name" value="NAD(P)-binding Rossmann-like Domain"/>
    <property type="match status" value="1"/>
</dbReference>
<comment type="caution">
    <text evidence="4">The sequence shown here is derived from an EMBL/GenBank/DDBJ whole genome shotgun (WGS) entry which is preliminary data.</text>
</comment>
<dbReference type="InterPro" id="IPR036291">
    <property type="entry name" value="NAD(P)-bd_dom_sf"/>
</dbReference>
<dbReference type="PANTHER" id="PTHR10366:SF564">
    <property type="entry name" value="STEROL-4-ALPHA-CARBOXYLATE 3-DEHYDROGENASE, DECARBOXYLATING"/>
    <property type="match status" value="1"/>
</dbReference>
<dbReference type="Pfam" id="PF01370">
    <property type="entry name" value="Epimerase"/>
    <property type="match status" value="1"/>
</dbReference>
<keyword evidence="1" id="KW-0560">Oxidoreductase</keyword>
<dbReference type="EMBL" id="BLKZ01000001">
    <property type="protein sequence ID" value="GFG89195.1"/>
    <property type="molecule type" value="Genomic_DNA"/>
</dbReference>